<dbReference type="GO" id="GO:0008195">
    <property type="term" value="F:phosphatidate phosphatase activity"/>
    <property type="evidence" value="ECO:0007669"/>
    <property type="project" value="UniProtKB-EC"/>
</dbReference>
<feature type="compositionally biased region" description="Basic and acidic residues" evidence="6">
    <location>
        <begin position="143"/>
        <end position="165"/>
    </location>
</feature>
<dbReference type="FunCoup" id="A0A7M7JRH1">
    <property type="interactions" value="806"/>
</dbReference>
<feature type="compositionally biased region" description="Low complexity" evidence="6">
    <location>
        <begin position="99"/>
        <end position="109"/>
    </location>
</feature>
<feature type="compositionally biased region" description="Polar residues" evidence="6">
    <location>
        <begin position="1040"/>
        <end position="1057"/>
    </location>
</feature>
<sequence length="1096" mass="120227">MDLVKGMLTSVRQFYNDINPATLTGAIDVIVVEKPNGDLASTPFHVRFGKINVMNFVGKTVEIYINEKPTDLRMKLGASGEAFFVEASDEEPPAKLATSPLPDDLLLSDNEQPIMRPISSPGLSHSSHSPRKRSDSSPAIVVKRRDSDSEEAHTDMPEAKDKNSTEVEETVESRPSGISPDEDDSQAKDNNIVDPKTTDASGSFNVTAIDDEEKPLDTVNTALGVIVRDQPATVGLQSLSLGTERTIQKVKKRRRKISKQVIPEKPTALNENSSSDAEETQFHMDGVISNDERLSLPMSLTASSATSPAGPTGITATTADDSSPVLSSQEMKTAKTTQLNVSTSPTRNSDSSKGVNRKSALEPVESNTSNTTVTSDDEFNWASVASGVAPARLTPAGSNLAAGTSLAVSDGDLSDNDRRQRNRPPSPARSDTLVELGHNNEEMRGVEWSWGELPEGEIPPQIRALSPAPGSLPETNGTKNNSSKIRNSNDKDNKKDSVSAAPSTSLQMNDGSITPTSTQPKQADGLYLDDVLAQTDPAMRERYIGSNPRRATPRTSARPTGHWDGESGNGPSLSQSPQSGLDSDCEPDPRHPVFDYGLKKYSDLAMSLCGFDRIDEEGIEQRFLAHVITYDEFCLNPDILHEPNLVFRMNGKFYNWKCIAPQMLSLAMFQRPLPAVTMEKLRAEHLAKKKVISPPQVKSRGWWWSRGGPQEDVTDGAVEKVEGYPAKQDITTPIKGSKSGESKRPVKDTTEEKTLSDEELLANQLMEEELTKSHNRKSLRLSSDKLKSLGLKPGTNLAEFKVITAYQGTSVCSCHIYLWKSTDKIVISDIDGTITKSDVLGHILPIIGKDWAQSGVASLFNKIDRNGYKLIYLSARAIGQAQWTRGFLRSLKQDNLLLPDGPVLLNPTSLLSALHREVVAKSPHIFKINCLRDVKQLFNAPDGTPGQPFYAGFGNKMTDALSYKTVSVPVNRIFTINHRGEVSQELMGNVGRTYHCLGEIADLIFPPLEPSRENAKEQFSSFSYWKETLPVVEIEDLSKTSATTTDSAPPKPQSDSSPLKESKVSFLEARTRRFPRNPGCRYCYRKKIRPHRFSPS</sequence>
<evidence type="ECO:0000256" key="3">
    <source>
        <dbReference type="ARBA" id="ARBA00005476"/>
    </source>
</evidence>
<dbReference type="GO" id="GO:0032869">
    <property type="term" value="P:cellular response to insulin stimulus"/>
    <property type="evidence" value="ECO:0007669"/>
    <property type="project" value="TreeGrafter"/>
</dbReference>
<dbReference type="EC" id="3.1.3.4" evidence="4"/>
<keyword evidence="5" id="KW-0378">Hydrolase</keyword>
<feature type="region of interest" description="Disordered" evidence="6">
    <location>
        <begin position="87"/>
        <end position="203"/>
    </location>
</feature>
<dbReference type="Pfam" id="PF16876">
    <property type="entry name" value="Lipin_mid"/>
    <property type="match status" value="1"/>
</dbReference>
<feature type="region of interest" description="Disordered" evidence="6">
    <location>
        <begin position="729"/>
        <end position="755"/>
    </location>
</feature>
<evidence type="ECO:0000256" key="5">
    <source>
        <dbReference type="ARBA" id="ARBA00022801"/>
    </source>
</evidence>
<dbReference type="InterPro" id="IPR026058">
    <property type="entry name" value="LIPIN"/>
</dbReference>
<feature type="compositionally biased region" description="Low complexity" evidence="6">
    <location>
        <begin position="548"/>
        <end position="560"/>
    </location>
</feature>
<feature type="domain" description="LNS2/PITP" evidence="7">
    <location>
        <begin position="825"/>
        <end position="985"/>
    </location>
</feature>
<comment type="cofactor">
    <cofactor evidence="2">
        <name>Mg(2+)</name>
        <dbReference type="ChEBI" id="CHEBI:18420"/>
    </cofactor>
</comment>
<evidence type="ECO:0000313" key="9">
    <source>
        <dbReference type="Proteomes" id="UP000594260"/>
    </source>
</evidence>
<dbReference type="EnsemblMetazoa" id="XM_022800035">
    <property type="protein sequence ID" value="XP_022655770"/>
    <property type="gene ID" value="LOC111248176"/>
</dbReference>
<feature type="compositionally biased region" description="Polar residues" evidence="6">
    <location>
        <begin position="500"/>
        <end position="521"/>
    </location>
</feature>
<dbReference type="Proteomes" id="UP000594260">
    <property type="component" value="Unplaced"/>
</dbReference>
<evidence type="ECO:0000256" key="4">
    <source>
        <dbReference type="ARBA" id="ARBA00012638"/>
    </source>
</evidence>
<feature type="region of interest" description="Disordered" evidence="6">
    <location>
        <begin position="407"/>
        <end position="526"/>
    </location>
</feature>
<dbReference type="SUPFAM" id="SSF56784">
    <property type="entry name" value="HAD-like"/>
    <property type="match status" value="1"/>
</dbReference>
<dbReference type="GO" id="GO:0045944">
    <property type="term" value="P:positive regulation of transcription by RNA polymerase II"/>
    <property type="evidence" value="ECO:0007669"/>
    <property type="project" value="TreeGrafter"/>
</dbReference>
<dbReference type="InParanoid" id="A0A7M7JRH1"/>
<dbReference type="GO" id="GO:0003713">
    <property type="term" value="F:transcription coactivator activity"/>
    <property type="evidence" value="ECO:0007669"/>
    <property type="project" value="TreeGrafter"/>
</dbReference>
<comment type="similarity">
    <text evidence="3">Belongs to the lipin family.</text>
</comment>
<dbReference type="PANTHER" id="PTHR12181">
    <property type="entry name" value="LIPIN"/>
    <property type="match status" value="1"/>
</dbReference>
<protein>
    <recommendedName>
        <fullName evidence="4">phosphatidate phosphatase</fullName>
        <ecNumber evidence="4">3.1.3.4</ecNumber>
    </recommendedName>
</protein>
<evidence type="ECO:0000259" key="7">
    <source>
        <dbReference type="SMART" id="SM00775"/>
    </source>
</evidence>
<feature type="region of interest" description="Disordered" evidence="6">
    <location>
        <begin position="302"/>
        <end position="374"/>
    </location>
</feature>
<dbReference type="AlphaFoldDB" id="A0A7M7JRH1"/>
<dbReference type="RefSeq" id="XP_022655769.1">
    <property type="nucleotide sequence ID" value="XM_022800034.1"/>
</dbReference>
<dbReference type="GO" id="GO:0005634">
    <property type="term" value="C:nucleus"/>
    <property type="evidence" value="ECO:0007669"/>
    <property type="project" value="TreeGrafter"/>
</dbReference>
<feature type="region of interest" description="Disordered" evidence="6">
    <location>
        <begin position="1040"/>
        <end position="1070"/>
    </location>
</feature>
<dbReference type="OrthoDB" id="4567at2759"/>
<dbReference type="GO" id="GO:0019432">
    <property type="term" value="P:triglyceride biosynthetic process"/>
    <property type="evidence" value="ECO:0007669"/>
    <property type="project" value="TreeGrafter"/>
</dbReference>
<dbReference type="CTD" id="35790"/>
<accession>A0A7M7JRH1</accession>
<evidence type="ECO:0000256" key="6">
    <source>
        <dbReference type="SAM" id="MobiDB-lite"/>
    </source>
</evidence>
<dbReference type="GeneID" id="111248176"/>
<feature type="compositionally biased region" description="Basic and acidic residues" evidence="6">
    <location>
        <begin position="487"/>
        <end position="497"/>
    </location>
</feature>
<dbReference type="EnsemblMetazoa" id="XM_022800034">
    <property type="protein sequence ID" value="XP_022655769"/>
    <property type="gene ID" value="LOC111248176"/>
</dbReference>
<comment type="catalytic activity">
    <reaction evidence="1">
        <text>a 1,2-diacyl-sn-glycero-3-phosphate + H2O = a 1,2-diacyl-sn-glycerol + phosphate</text>
        <dbReference type="Rhea" id="RHEA:27429"/>
        <dbReference type="ChEBI" id="CHEBI:15377"/>
        <dbReference type="ChEBI" id="CHEBI:17815"/>
        <dbReference type="ChEBI" id="CHEBI:43474"/>
        <dbReference type="ChEBI" id="CHEBI:58608"/>
        <dbReference type="EC" id="3.1.3.4"/>
    </reaction>
    <physiologicalReaction direction="left-to-right" evidence="1">
        <dbReference type="Rhea" id="RHEA:27430"/>
    </physiologicalReaction>
</comment>
<feature type="compositionally biased region" description="Polar residues" evidence="6">
    <location>
        <begin position="473"/>
        <end position="486"/>
    </location>
</feature>
<dbReference type="Pfam" id="PF04571">
    <property type="entry name" value="Lipin_N"/>
    <property type="match status" value="1"/>
</dbReference>
<evidence type="ECO:0000256" key="1">
    <source>
        <dbReference type="ARBA" id="ARBA00001180"/>
    </source>
</evidence>
<feature type="compositionally biased region" description="Polar residues" evidence="6">
    <location>
        <begin position="569"/>
        <end position="581"/>
    </location>
</feature>
<feature type="compositionally biased region" description="Low complexity" evidence="6">
    <location>
        <begin position="305"/>
        <end position="319"/>
    </location>
</feature>
<dbReference type="PANTHER" id="PTHR12181:SF12">
    <property type="entry name" value="PHOSPHATIDATE PHOSPHATASE"/>
    <property type="match status" value="1"/>
</dbReference>
<dbReference type="KEGG" id="vde:111248176"/>
<feature type="compositionally biased region" description="Low complexity" evidence="6">
    <location>
        <begin position="364"/>
        <end position="374"/>
    </location>
</feature>
<dbReference type="InterPro" id="IPR031315">
    <property type="entry name" value="LNS2/PITP"/>
</dbReference>
<dbReference type="InterPro" id="IPR013209">
    <property type="entry name" value="LNS2"/>
</dbReference>
<proteinExistence type="inferred from homology"/>
<dbReference type="SMART" id="SM00775">
    <property type="entry name" value="LNS2"/>
    <property type="match status" value="1"/>
</dbReference>
<dbReference type="RefSeq" id="XP_022655770.1">
    <property type="nucleotide sequence ID" value="XM_022800035.1"/>
</dbReference>
<name>A0A7M7JRH1_VARDE</name>
<evidence type="ECO:0000256" key="2">
    <source>
        <dbReference type="ARBA" id="ARBA00001946"/>
    </source>
</evidence>
<dbReference type="InterPro" id="IPR031703">
    <property type="entry name" value="Lipin_mid"/>
</dbReference>
<dbReference type="InterPro" id="IPR007651">
    <property type="entry name" value="Lipin_N"/>
</dbReference>
<dbReference type="OMA" id="XIKHESS"/>
<dbReference type="GO" id="GO:0009062">
    <property type="term" value="P:fatty acid catabolic process"/>
    <property type="evidence" value="ECO:0007669"/>
    <property type="project" value="TreeGrafter"/>
</dbReference>
<feature type="compositionally biased region" description="Basic and acidic residues" evidence="6">
    <location>
        <begin position="738"/>
        <end position="755"/>
    </location>
</feature>
<dbReference type="Pfam" id="PF08235">
    <property type="entry name" value="LNS2"/>
    <property type="match status" value="1"/>
</dbReference>
<evidence type="ECO:0000313" key="8">
    <source>
        <dbReference type="EnsemblMetazoa" id="XP_022655770"/>
    </source>
</evidence>
<feature type="region of interest" description="Disordered" evidence="6">
    <location>
        <begin position="540"/>
        <end position="589"/>
    </location>
</feature>
<keyword evidence="9" id="KW-1185">Reference proteome</keyword>
<dbReference type="InterPro" id="IPR036412">
    <property type="entry name" value="HAD-like_sf"/>
</dbReference>
<organism evidence="8 9">
    <name type="scientific">Varroa destructor</name>
    <name type="common">Honeybee mite</name>
    <dbReference type="NCBI Taxonomy" id="109461"/>
    <lineage>
        <taxon>Eukaryota</taxon>
        <taxon>Metazoa</taxon>
        <taxon>Ecdysozoa</taxon>
        <taxon>Arthropoda</taxon>
        <taxon>Chelicerata</taxon>
        <taxon>Arachnida</taxon>
        <taxon>Acari</taxon>
        <taxon>Parasitiformes</taxon>
        <taxon>Mesostigmata</taxon>
        <taxon>Gamasina</taxon>
        <taxon>Dermanyssoidea</taxon>
        <taxon>Varroidae</taxon>
        <taxon>Varroa</taxon>
    </lineage>
</organism>
<feature type="compositionally biased region" description="Polar residues" evidence="6">
    <location>
        <begin position="320"/>
        <end position="354"/>
    </location>
</feature>
<reference evidence="8" key="1">
    <citation type="submission" date="2021-01" db="UniProtKB">
        <authorList>
            <consortium name="EnsemblMetazoa"/>
        </authorList>
    </citation>
    <scope>IDENTIFICATION</scope>
</reference>